<evidence type="ECO:0008006" key="5">
    <source>
        <dbReference type="Google" id="ProtNLM"/>
    </source>
</evidence>
<feature type="region of interest" description="Disordered" evidence="1">
    <location>
        <begin position="109"/>
        <end position="130"/>
    </location>
</feature>
<dbReference type="Proteomes" id="UP001524569">
    <property type="component" value="Unassembled WGS sequence"/>
</dbReference>
<evidence type="ECO:0000313" key="3">
    <source>
        <dbReference type="EMBL" id="MCQ8179830.1"/>
    </source>
</evidence>
<proteinExistence type="predicted"/>
<evidence type="ECO:0000256" key="2">
    <source>
        <dbReference type="SAM" id="SignalP"/>
    </source>
</evidence>
<feature type="chain" id="PRO_5046467471" description="Secreted protein" evidence="2">
    <location>
        <begin position="26"/>
        <end position="130"/>
    </location>
</feature>
<dbReference type="EMBL" id="JANIBM010000001">
    <property type="protein sequence ID" value="MCQ8179830.1"/>
    <property type="molecule type" value="Genomic_DNA"/>
</dbReference>
<comment type="caution">
    <text evidence="3">The sequence shown here is derived from an EMBL/GenBank/DDBJ whole genome shotgun (WGS) entry which is preliminary data.</text>
</comment>
<accession>A0ABT1UCF0</accession>
<protein>
    <recommendedName>
        <fullName evidence="5">Secreted protein</fullName>
    </recommendedName>
</protein>
<name>A0ABT1UCF0_9GAMM</name>
<sequence length="130" mass="14288">MVAYLRQFLVVLLVLLQTAAPLVHAHVGGDDDGCGIHFHGIERLQNDADQSELHSVQDELQQQAGVVQIGSAIRLQTERERFTPAPFLFPASVEPTFQPRVGKFYCRSRSSQPPAVPIPADNASRAPPFC</sequence>
<gene>
    <name evidence="3" type="ORF">NP603_01795</name>
</gene>
<organism evidence="3 4">
    <name type="scientific">Methylomonas aurea</name>
    <dbReference type="NCBI Taxonomy" id="2952224"/>
    <lineage>
        <taxon>Bacteria</taxon>
        <taxon>Pseudomonadati</taxon>
        <taxon>Pseudomonadota</taxon>
        <taxon>Gammaproteobacteria</taxon>
        <taxon>Methylococcales</taxon>
        <taxon>Methylococcaceae</taxon>
        <taxon>Methylomonas</taxon>
    </lineage>
</organism>
<feature type="signal peptide" evidence="2">
    <location>
        <begin position="1"/>
        <end position="25"/>
    </location>
</feature>
<evidence type="ECO:0000313" key="4">
    <source>
        <dbReference type="Proteomes" id="UP001524569"/>
    </source>
</evidence>
<dbReference type="RefSeq" id="WP_256609211.1">
    <property type="nucleotide sequence ID" value="NZ_JANIBM010000001.1"/>
</dbReference>
<keyword evidence="4" id="KW-1185">Reference proteome</keyword>
<reference evidence="3 4" key="1">
    <citation type="submission" date="2022-07" db="EMBL/GenBank/DDBJ databases">
        <title>Methylomonas rivi sp. nov., Methylomonas rosea sp. nov., Methylomonas aureus sp. nov. and Methylomonas subterranea sp. nov., four novel methanotrophs isolated from a freshwater creek and the deep terrestrial subsurface.</title>
        <authorList>
            <person name="Abin C."/>
            <person name="Sankaranarayanan K."/>
            <person name="Garner C."/>
            <person name="Sindelar R."/>
            <person name="Kotary K."/>
            <person name="Garner R."/>
            <person name="Barclay S."/>
            <person name="Lawson P."/>
            <person name="Krumholz L."/>
        </authorList>
    </citation>
    <scope>NUCLEOTIDE SEQUENCE [LARGE SCALE GENOMIC DNA]</scope>
    <source>
        <strain evidence="3 4">SURF-1</strain>
    </source>
</reference>
<evidence type="ECO:0000256" key="1">
    <source>
        <dbReference type="SAM" id="MobiDB-lite"/>
    </source>
</evidence>
<keyword evidence="2" id="KW-0732">Signal</keyword>